<proteinExistence type="predicted"/>
<dbReference type="VEuPathDB" id="FungiDB:HGUI_00778"/>
<organism evidence="1 2">
    <name type="scientific">Hanseniaspora guilliermondii</name>
    <dbReference type="NCBI Taxonomy" id="56406"/>
    <lineage>
        <taxon>Eukaryota</taxon>
        <taxon>Fungi</taxon>
        <taxon>Dikarya</taxon>
        <taxon>Ascomycota</taxon>
        <taxon>Saccharomycotina</taxon>
        <taxon>Saccharomycetes</taxon>
        <taxon>Saccharomycodales</taxon>
        <taxon>Saccharomycodaceae</taxon>
        <taxon>Hanseniaspora</taxon>
    </lineage>
</organism>
<dbReference type="OrthoDB" id="4072855at2759"/>
<protein>
    <recommendedName>
        <fullName evidence="3">Damage-regulated import facilitator 1</fullName>
    </recommendedName>
</protein>
<sequence>MSDNRPFKRRNIQPEQEQLSYINPEQHLLQRTLTSIPYKSVDEVKELNDNLSSIGMKARQAVHVGYNRGLDNIKSMEEAKANFIQNQPKVIDNSQYTLPSYKRPIAPDEFDIEYRRVQTDIPGGYNQLLQQQNLIHQQYLQQQLQYQRDNNISNIQMFNRPTRNINTGFILNSTENSSGIQGLEYTRTRSSIQENEIELERRLSQIDEHKDKMSEIEHAVQNNPDNMNF</sequence>
<name>A0A1L0AW15_9ASCO</name>
<evidence type="ECO:0000313" key="1">
    <source>
        <dbReference type="EMBL" id="SGZ38578.1"/>
    </source>
</evidence>
<dbReference type="AlphaFoldDB" id="A0A1L0AW15"/>
<gene>
    <name evidence="1" type="ORF">HGUI_00778</name>
</gene>
<keyword evidence="2" id="KW-1185">Reference proteome</keyword>
<reference evidence="2" key="1">
    <citation type="submission" date="2016-11" db="EMBL/GenBank/DDBJ databases">
        <authorList>
            <person name="Guldener U."/>
        </authorList>
    </citation>
    <scope>NUCLEOTIDE SEQUENCE [LARGE SCALE GENOMIC DNA]</scope>
</reference>
<dbReference type="EMBL" id="FQNF01000009">
    <property type="protein sequence ID" value="SGZ38578.1"/>
    <property type="molecule type" value="Genomic_DNA"/>
</dbReference>
<evidence type="ECO:0000313" key="2">
    <source>
        <dbReference type="Proteomes" id="UP000183365"/>
    </source>
</evidence>
<evidence type="ECO:0008006" key="3">
    <source>
        <dbReference type="Google" id="ProtNLM"/>
    </source>
</evidence>
<accession>A0A1L0AW15</accession>
<dbReference type="Proteomes" id="UP000183365">
    <property type="component" value="Unassembled WGS sequence"/>
</dbReference>